<organism evidence="1 2">
    <name type="scientific">Spirodela intermedia</name>
    <name type="common">Intermediate duckweed</name>
    <dbReference type="NCBI Taxonomy" id="51605"/>
    <lineage>
        <taxon>Eukaryota</taxon>
        <taxon>Viridiplantae</taxon>
        <taxon>Streptophyta</taxon>
        <taxon>Embryophyta</taxon>
        <taxon>Tracheophyta</taxon>
        <taxon>Spermatophyta</taxon>
        <taxon>Magnoliopsida</taxon>
        <taxon>Liliopsida</taxon>
        <taxon>Araceae</taxon>
        <taxon>Lemnoideae</taxon>
        <taxon>Spirodela</taxon>
    </lineage>
</organism>
<gene>
    <name evidence="1" type="ORF">SI8410_08011359</name>
</gene>
<dbReference type="EMBL" id="LR746271">
    <property type="protein sequence ID" value="CAA7400681.1"/>
    <property type="molecule type" value="Genomic_DNA"/>
</dbReference>
<name>A0A7I8KSU4_SPIIN</name>
<reference evidence="1" key="1">
    <citation type="submission" date="2020-02" db="EMBL/GenBank/DDBJ databases">
        <authorList>
            <person name="Scholz U."/>
            <person name="Mascher M."/>
            <person name="Fiebig A."/>
        </authorList>
    </citation>
    <scope>NUCLEOTIDE SEQUENCE</scope>
</reference>
<protein>
    <submittedName>
        <fullName evidence="1">Uncharacterized protein</fullName>
    </submittedName>
</protein>
<evidence type="ECO:0000313" key="2">
    <source>
        <dbReference type="Proteomes" id="UP000663760"/>
    </source>
</evidence>
<dbReference type="Proteomes" id="UP000663760">
    <property type="component" value="Chromosome 8"/>
</dbReference>
<sequence length="28" mass="3166">MSSSWLQHELTQNTNHIHDIGVSEGEIC</sequence>
<evidence type="ECO:0000313" key="1">
    <source>
        <dbReference type="EMBL" id="CAA7400681.1"/>
    </source>
</evidence>
<keyword evidence="2" id="KW-1185">Reference proteome</keyword>
<dbReference type="AlphaFoldDB" id="A0A7I8KSU4"/>
<accession>A0A7I8KSU4</accession>
<proteinExistence type="predicted"/>